<accession>A0A6S7BCI8</accession>
<protein>
    <submittedName>
        <fullName evidence="1">Uncharacterized protein</fullName>
    </submittedName>
</protein>
<dbReference type="AlphaFoldDB" id="A0A6S7BCI8"/>
<reference evidence="1 2" key="1">
    <citation type="submission" date="2020-04" db="EMBL/GenBank/DDBJ databases">
        <authorList>
            <person name="De Canck E."/>
        </authorList>
    </citation>
    <scope>NUCLEOTIDE SEQUENCE [LARGE SCALE GENOMIC DNA]</scope>
    <source>
        <strain evidence="1 2">LMG 28614</strain>
    </source>
</reference>
<dbReference type="EMBL" id="CADIKK010000019">
    <property type="protein sequence ID" value="CAB3795546.1"/>
    <property type="molecule type" value="Genomic_DNA"/>
</dbReference>
<name>A0A6S7BCI8_9BURK</name>
<dbReference type="RefSeq" id="WP_175151325.1">
    <property type="nucleotide sequence ID" value="NZ_CADIKK010000019.1"/>
</dbReference>
<dbReference type="Proteomes" id="UP000494365">
    <property type="component" value="Unassembled WGS sequence"/>
</dbReference>
<evidence type="ECO:0000313" key="2">
    <source>
        <dbReference type="Proteomes" id="UP000494365"/>
    </source>
</evidence>
<keyword evidence="2" id="KW-1185">Reference proteome</keyword>
<evidence type="ECO:0000313" key="1">
    <source>
        <dbReference type="EMBL" id="CAB3795546.1"/>
    </source>
</evidence>
<sequence>MTGLDEPSCEVLIDLLKRLLIARIRLDAADVFDEALNDYCESEIKLCLSMLDTLLAKSPRAYAFLEHRLDETWGAARAAARIGPTELDIVCPSLKDLGLAKPD</sequence>
<gene>
    <name evidence="1" type="ORF">LMG28614_04197</name>
</gene>
<proteinExistence type="predicted"/>
<organism evidence="1 2">
    <name type="scientific">Paraburkholderia ultramafica</name>
    <dbReference type="NCBI Taxonomy" id="1544867"/>
    <lineage>
        <taxon>Bacteria</taxon>
        <taxon>Pseudomonadati</taxon>
        <taxon>Pseudomonadota</taxon>
        <taxon>Betaproteobacteria</taxon>
        <taxon>Burkholderiales</taxon>
        <taxon>Burkholderiaceae</taxon>
        <taxon>Paraburkholderia</taxon>
    </lineage>
</organism>